<organism evidence="1 2">
    <name type="scientific">Dreissena polymorpha</name>
    <name type="common">Zebra mussel</name>
    <name type="synonym">Mytilus polymorpha</name>
    <dbReference type="NCBI Taxonomy" id="45954"/>
    <lineage>
        <taxon>Eukaryota</taxon>
        <taxon>Metazoa</taxon>
        <taxon>Spiralia</taxon>
        <taxon>Lophotrochozoa</taxon>
        <taxon>Mollusca</taxon>
        <taxon>Bivalvia</taxon>
        <taxon>Autobranchia</taxon>
        <taxon>Heteroconchia</taxon>
        <taxon>Euheterodonta</taxon>
        <taxon>Imparidentia</taxon>
        <taxon>Neoheterodontei</taxon>
        <taxon>Myida</taxon>
        <taxon>Dreissenoidea</taxon>
        <taxon>Dreissenidae</taxon>
        <taxon>Dreissena</taxon>
    </lineage>
</organism>
<comment type="caution">
    <text evidence="1">The sequence shown here is derived from an EMBL/GenBank/DDBJ whole genome shotgun (WGS) entry which is preliminary data.</text>
</comment>
<reference evidence="1" key="1">
    <citation type="journal article" date="2019" name="bioRxiv">
        <title>The Genome of the Zebra Mussel, Dreissena polymorpha: A Resource for Invasive Species Research.</title>
        <authorList>
            <person name="McCartney M.A."/>
            <person name="Auch B."/>
            <person name="Kono T."/>
            <person name="Mallez S."/>
            <person name="Zhang Y."/>
            <person name="Obille A."/>
            <person name="Becker A."/>
            <person name="Abrahante J.E."/>
            <person name="Garbe J."/>
            <person name="Badalamenti J.P."/>
            <person name="Herman A."/>
            <person name="Mangelson H."/>
            <person name="Liachko I."/>
            <person name="Sullivan S."/>
            <person name="Sone E.D."/>
            <person name="Koren S."/>
            <person name="Silverstein K.A.T."/>
            <person name="Beckman K.B."/>
            <person name="Gohl D.M."/>
        </authorList>
    </citation>
    <scope>NUCLEOTIDE SEQUENCE</scope>
    <source>
        <strain evidence="1">Duluth1</strain>
        <tissue evidence="1">Whole animal</tissue>
    </source>
</reference>
<dbReference type="EMBL" id="JAIWYP010000010">
    <property type="protein sequence ID" value="KAH3748750.1"/>
    <property type="molecule type" value="Genomic_DNA"/>
</dbReference>
<dbReference type="Proteomes" id="UP000828390">
    <property type="component" value="Unassembled WGS sequence"/>
</dbReference>
<evidence type="ECO:0000313" key="1">
    <source>
        <dbReference type="EMBL" id="KAH3748750.1"/>
    </source>
</evidence>
<sequence>MAPNVGPWNLQFSIEPSGGFVLIICTVPCESNSRTNANLTGENATGRTKAGLVISCVSRPVSSLG</sequence>
<evidence type="ECO:0000313" key="2">
    <source>
        <dbReference type="Proteomes" id="UP000828390"/>
    </source>
</evidence>
<name>A0A9D4I5A5_DREPO</name>
<protein>
    <submittedName>
        <fullName evidence="1">Uncharacterized protein</fullName>
    </submittedName>
</protein>
<proteinExistence type="predicted"/>
<gene>
    <name evidence="1" type="ORF">DPMN_183200</name>
</gene>
<dbReference type="AlphaFoldDB" id="A0A9D4I5A5"/>
<reference evidence="1" key="2">
    <citation type="submission" date="2020-11" db="EMBL/GenBank/DDBJ databases">
        <authorList>
            <person name="McCartney M.A."/>
            <person name="Auch B."/>
            <person name="Kono T."/>
            <person name="Mallez S."/>
            <person name="Becker A."/>
            <person name="Gohl D.M."/>
            <person name="Silverstein K.A.T."/>
            <person name="Koren S."/>
            <person name="Bechman K.B."/>
            <person name="Herman A."/>
            <person name="Abrahante J.E."/>
            <person name="Garbe J."/>
        </authorList>
    </citation>
    <scope>NUCLEOTIDE SEQUENCE</scope>
    <source>
        <strain evidence="1">Duluth1</strain>
        <tissue evidence="1">Whole animal</tissue>
    </source>
</reference>
<accession>A0A9D4I5A5</accession>
<keyword evidence="2" id="KW-1185">Reference proteome</keyword>